<dbReference type="InterPro" id="IPR050598">
    <property type="entry name" value="AminoAcid_Transporter"/>
</dbReference>
<evidence type="ECO:0000256" key="4">
    <source>
        <dbReference type="ARBA" id="ARBA00023136"/>
    </source>
</evidence>
<dbReference type="Pfam" id="PF13520">
    <property type="entry name" value="AA_permease_2"/>
    <property type="match status" value="1"/>
</dbReference>
<feature type="transmembrane region" description="Helical" evidence="5">
    <location>
        <begin position="145"/>
        <end position="163"/>
    </location>
</feature>
<evidence type="ECO:0000256" key="2">
    <source>
        <dbReference type="ARBA" id="ARBA00022692"/>
    </source>
</evidence>
<accession>A0AAF5DFL4</accession>
<dbReference type="Proteomes" id="UP000035681">
    <property type="component" value="Unplaced"/>
</dbReference>
<keyword evidence="4 5" id="KW-0472">Membrane</keyword>
<dbReference type="WBParaSite" id="TCONS_00011671.p1">
    <property type="protein sequence ID" value="TCONS_00011671.p1"/>
    <property type="gene ID" value="XLOC_006356"/>
</dbReference>
<dbReference type="PANTHER" id="PTHR11785">
    <property type="entry name" value="AMINO ACID TRANSPORTER"/>
    <property type="match status" value="1"/>
</dbReference>
<feature type="transmembrane region" description="Helical" evidence="5">
    <location>
        <begin position="351"/>
        <end position="372"/>
    </location>
</feature>
<name>A0AAF5DFL4_STRER</name>
<dbReference type="AlphaFoldDB" id="A0AAF5DFL4"/>
<feature type="transmembrane region" description="Helical" evidence="5">
    <location>
        <begin position="295"/>
        <end position="315"/>
    </location>
</feature>
<keyword evidence="3 5" id="KW-1133">Transmembrane helix</keyword>
<evidence type="ECO:0000256" key="1">
    <source>
        <dbReference type="ARBA" id="ARBA00004141"/>
    </source>
</evidence>
<feature type="transmembrane region" description="Helical" evidence="5">
    <location>
        <begin position="487"/>
        <end position="509"/>
    </location>
</feature>
<proteinExistence type="predicted"/>
<organism evidence="6 7">
    <name type="scientific">Strongyloides stercoralis</name>
    <name type="common">Threadworm</name>
    <dbReference type="NCBI Taxonomy" id="6248"/>
    <lineage>
        <taxon>Eukaryota</taxon>
        <taxon>Metazoa</taxon>
        <taxon>Ecdysozoa</taxon>
        <taxon>Nematoda</taxon>
        <taxon>Chromadorea</taxon>
        <taxon>Rhabditida</taxon>
        <taxon>Tylenchina</taxon>
        <taxon>Panagrolaimomorpha</taxon>
        <taxon>Strongyloidoidea</taxon>
        <taxon>Strongyloididae</taxon>
        <taxon>Strongyloides</taxon>
    </lineage>
</organism>
<feature type="transmembrane region" description="Helical" evidence="5">
    <location>
        <begin position="59"/>
        <end position="80"/>
    </location>
</feature>
<dbReference type="PANTHER" id="PTHR11785:SF523">
    <property type="entry name" value="AMINO ACID TRANSPORTER PROTEIN 6"/>
    <property type="match status" value="1"/>
</dbReference>
<dbReference type="InterPro" id="IPR002293">
    <property type="entry name" value="AA/rel_permease1"/>
</dbReference>
<reference evidence="7" key="1">
    <citation type="submission" date="2024-02" db="UniProtKB">
        <authorList>
            <consortium name="WormBaseParasite"/>
        </authorList>
    </citation>
    <scope>IDENTIFICATION</scope>
</reference>
<feature type="transmembrane region" description="Helical" evidence="5">
    <location>
        <begin position="408"/>
        <end position="431"/>
    </location>
</feature>
<dbReference type="GO" id="GO:0015179">
    <property type="term" value="F:L-amino acid transmembrane transporter activity"/>
    <property type="evidence" value="ECO:0007669"/>
    <property type="project" value="TreeGrafter"/>
</dbReference>
<dbReference type="Gene3D" id="1.20.1740.10">
    <property type="entry name" value="Amino acid/polyamine transporter I"/>
    <property type="match status" value="1"/>
</dbReference>
<dbReference type="InterPro" id="IPR017384">
    <property type="entry name" value="NADH_Ub_cplx-1_asu_su-1"/>
</dbReference>
<sequence>QTYNTKTSLTNGVKSNKEVSVNRNSIGVFLAIGYIIGNVIGAGVFVAPTEVIRNTESAGLSMIVFSFAALTSLFGALSYAEIGSMITESGADFAYLCKINWRIIAFIFMISGCLVLYPTIQLQTFSEYFFKCFNITFNDPYYNNLWSKALQVILLLIIILLNFQSLGKVVAKFNICASVCKIAAPATLIAIGLYFICTKDIPNHWNHSLEHGNYKPLNLAVAFIAALFTFDGWDVLNFGAGELNNPKKNLPIAVIMGISIITIIILSLNAAYYSILDLDTILKTTTVASTFVSKTLYILEPVIPIIICIILIGSLNSSIFAASRFLQSAAEKKYLPRFISCKNGSSDSPRLALTLHALFVIIALFSGNIEFLLKFSGIAQWCQRAVTVGALMWIRYKTPEYYNLKSTFKSPILVPFIFFTTCVSTVLIVAYEELFSVLINFIIFILSGAIYLIFFDERLKKQKMLQNLKLWLHKFDKKLVVFAKIMWFELMYSGAITTAFVAGALYVSYPINKLDNNGRAYRRNYGTPERIYHSKRDHRLTGNQYVISGLESIKG</sequence>
<dbReference type="GO" id="GO:0016020">
    <property type="term" value="C:membrane"/>
    <property type="evidence" value="ECO:0007669"/>
    <property type="project" value="UniProtKB-SubCell"/>
</dbReference>
<feature type="transmembrane region" description="Helical" evidence="5">
    <location>
        <begin position="216"/>
        <end position="238"/>
    </location>
</feature>
<protein>
    <recommendedName>
        <fullName evidence="8">Amino acid permease/ SLC12A domain-containing protein</fullName>
    </recommendedName>
</protein>
<feature type="transmembrane region" description="Helical" evidence="5">
    <location>
        <begin position="101"/>
        <end position="120"/>
    </location>
</feature>
<feature type="transmembrane region" description="Helical" evidence="5">
    <location>
        <begin position="250"/>
        <end position="275"/>
    </location>
</feature>
<evidence type="ECO:0000313" key="7">
    <source>
        <dbReference type="WBParaSite" id="TCONS_00011671.p1"/>
    </source>
</evidence>
<feature type="transmembrane region" description="Helical" evidence="5">
    <location>
        <begin position="26"/>
        <end position="47"/>
    </location>
</feature>
<feature type="transmembrane region" description="Helical" evidence="5">
    <location>
        <begin position="437"/>
        <end position="455"/>
    </location>
</feature>
<evidence type="ECO:0008006" key="8">
    <source>
        <dbReference type="Google" id="ProtNLM"/>
    </source>
</evidence>
<evidence type="ECO:0000256" key="5">
    <source>
        <dbReference type="SAM" id="Phobius"/>
    </source>
</evidence>
<keyword evidence="6" id="KW-1185">Reference proteome</keyword>
<dbReference type="PIRSF" id="PIRSF006060">
    <property type="entry name" value="AA_transporter"/>
    <property type="match status" value="1"/>
</dbReference>
<dbReference type="Pfam" id="PF15879">
    <property type="entry name" value="MWFE"/>
    <property type="match status" value="1"/>
</dbReference>
<evidence type="ECO:0000313" key="6">
    <source>
        <dbReference type="Proteomes" id="UP000035681"/>
    </source>
</evidence>
<feature type="transmembrane region" description="Helical" evidence="5">
    <location>
        <begin position="175"/>
        <end position="196"/>
    </location>
</feature>
<keyword evidence="2 5" id="KW-0812">Transmembrane</keyword>
<comment type="subcellular location">
    <subcellularLocation>
        <location evidence="1">Membrane</location>
        <topology evidence="1">Multi-pass membrane protein</topology>
    </subcellularLocation>
</comment>
<evidence type="ECO:0000256" key="3">
    <source>
        <dbReference type="ARBA" id="ARBA00022989"/>
    </source>
</evidence>